<organism evidence="2 3">
    <name type="scientific">Penicillium malachiteum</name>
    <dbReference type="NCBI Taxonomy" id="1324776"/>
    <lineage>
        <taxon>Eukaryota</taxon>
        <taxon>Fungi</taxon>
        <taxon>Dikarya</taxon>
        <taxon>Ascomycota</taxon>
        <taxon>Pezizomycotina</taxon>
        <taxon>Eurotiomycetes</taxon>
        <taxon>Eurotiomycetidae</taxon>
        <taxon>Eurotiales</taxon>
        <taxon>Aspergillaceae</taxon>
        <taxon>Penicillium</taxon>
    </lineage>
</organism>
<evidence type="ECO:0000313" key="3">
    <source>
        <dbReference type="Proteomes" id="UP001215712"/>
    </source>
</evidence>
<sequence length="130" mass="14312">MTVLDAKNGRLSTRNLSRGAGSSPPGVQHPSLFYTHPAPLVIILPPWSLALVPKPFPPILPETKRRRKWLPSTVPPRSPLFCPSRPGAYKMLLPFPLSPSSHPPHSLLISNPHILSPSYRPPFKIPTLAI</sequence>
<reference evidence="2" key="1">
    <citation type="journal article" date="2023" name="IMA Fungus">
        <title>Comparative genomic study of the Penicillium genus elucidates a diverse pangenome and 15 lateral gene transfer events.</title>
        <authorList>
            <person name="Petersen C."/>
            <person name="Sorensen T."/>
            <person name="Nielsen M.R."/>
            <person name="Sondergaard T.E."/>
            <person name="Sorensen J.L."/>
            <person name="Fitzpatrick D.A."/>
            <person name="Frisvad J.C."/>
            <person name="Nielsen K.L."/>
        </authorList>
    </citation>
    <scope>NUCLEOTIDE SEQUENCE</scope>
    <source>
        <strain evidence="2">IBT 17514</strain>
    </source>
</reference>
<comment type="caution">
    <text evidence="2">The sequence shown here is derived from an EMBL/GenBank/DDBJ whole genome shotgun (WGS) entry which is preliminary data.</text>
</comment>
<proteinExistence type="predicted"/>
<dbReference type="EMBL" id="JAQJAN010000013">
    <property type="protein sequence ID" value="KAJ5712339.1"/>
    <property type="molecule type" value="Genomic_DNA"/>
</dbReference>
<evidence type="ECO:0000256" key="1">
    <source>
        <dbReference type="SAM" id="MobiDB-lite"/>
    </source>
</evidence>
<accession>A0AAD6MSZ2</accession>
<keyword evidence="3" id="KW-1185">Reference proteome</keyword>
<feature type="region of interest" description="Disordered" evidence="1">
    <location>
        <begin position="1"/>
        <end position="24"/>
    </location>
</feature>
<dbReference type="Proteomes" id="UP001215712">
    <property type="component" value="Unassembled WGS sequence"/>
</dbReference>
<reference evidence="2" key="2">
    <citation type="submission" date="2023-01" db="EMBL/GenBank/DDBJ databases">
        <authorList>
            <person name="Petersen C."/>
        </authorList>
    </citation>
    <scope>NUCLEOTIDE SEQUENCE</scope>
    <source>
        <strain evidence="2">IBT 17514</strain>
    </source>
</reference>
<protein>
    <submittedName>
        <fullName evidence="2">Uncharacterized protein</fullName>
    </submittedName>
</protein>
<dbReference type="AlphaFoldDB" id="A0AAD6MSZ2"/>
<name>A0AAD6MSZ2_9EURO</name>
<gene>
    <name evidence="2" type="ORF">N7493_008807</name>
</gene>
<evidence type="ECO:0000313" key="2">
    <source>
        <dbReference type="EMBL" id="KAJ5712339.1"/>
    </source>
</evidence>